<keyword evidence="2" id="KW-1185">Reference proteome</keyword>
<protein>
    <submittedName>
        <fullName evidence="1">Uncharacterized protein</fullName>
    </submittedName>
</protein>
<name>A0AAP2BIQ7_KLEOX</name>
<evidence type="ECO:0000313" key="1">
    <source>
        <dbReference type="EMBL" id="MBQ0600953.1"/>
    </source>
</evidence>
<sequence>MNNQIEVGSLVFCYRTEGCRGRCEGLRAVTELEVRDGTIYYKVTSSDDSMYNGDYWYTADRLQLAQRPPVGTETKFKIGDRVHCFGTYHIYCSTGIIEHIVWFEGKPDYYVTPTATPWYGYNDNSLQLAIEPVRAVPELESLVF</sequence>
<dbReference type="EMBL" id="JAGKON010000013">
    <property type="protein sequence ID" value="MBQ0600953.1"/>
    <property type="molecule type" value="Genomic_DNA"/>
</dbReference>
<reference evidence="1 2" key="1">
    <citation type="submission" date="2021-03" db="EMBL/GenBank/DDBJ databases">
        <authorList>
            <person name="Stanton E."/>
        </authorList>
    </citation>
    <scope>NUCLEOTIDE SEQUENCE [LARGE SCALE GENOMIC DNA]</scope>
    <source>
        <strain evidence="1 2">2020EL-00037</strain>
    </source>
</reference>
<organism evidence="1 2">
    <name type="scientific">Klebsiella oxytoca</name>
    <dbReference type="NCBI Taxonomy" id="571"/>
    <lineage>
        <taxon>Bacteria</taxon>
        <taxon>Pseudomonadati</taxon>
        <taxon>Pseudomonadota</taxon>
        <taxon>Gammaproteobacteria</taxon>
        <taxon>Enterobacterales</taxon>
        <taxon>Enterobacteriaceae</taxon>
        <taxon>Klebsiella/Raoultella group</taxon>
        <taxon>Klebsiella</taxon>
    </lineage>
</organism>
<evidence type="ECO:0000313" key="2">
    <source>
        <dbReference type="Proteomes" id="UP000673434"/>
    </source>
</evidence>
<gene>
    <name evidence="1" type="ORF">J7S78_14230</name>
</gene>
<dbReference type="Proteomes" id="UP000673434">
    <property type="component" value="Unassembled WGS sequence"/>
</dbReference>
<proteinExistence type="predicted"/>
<comment type="caution">
    <text evidence="1">The sequence shown here is derived from an EMBL/GenBank/DDBJ whole genome shotgun (WGS) entry which is preliminary data.</text>
</comment>
<accession>A0AAP2BIQ7</accession>
<dbReference type="RefSeq" id="WP_210846352.1">
    <property type="nucleotide sequence ID" value="NZ_JAGKON010000013.1"/>
</dbReference>
<dbReference type="AlphaFoldDB" id="A0AAP2BIQ7"/>